<dbReference type="Gene3D" id="3.30.420.40">
    <property type="match status" value="2"/>
</dbReference>
<keyword evidence="9" id="KW-0319">Glycerol metabolism</keyword>
<dbReference type="GO" id="GO:0006071">
    <property type="term" value="P:glycerol metabolic process"/>
    <property type="evidence" value="ECO:0007669"/>
    <property type="project" value="UniProtKB-KW"/>
</dbReference>
<comment type="similarity">
    <text evidence="3">Belongs to the FGGY kinase family.</text>
</comment>
<dbReference type="PANTHER" id="PTHR10196">
    <property type="entry name" value="SUGAR KINASE"/>
    <property type="match status" value="1"/>
</dbReference>
<sequence length="535" mass="60362">MSDSKKFVLALDVGTTVLRAHVYDRNASIIGASTEKIQVLHPHPGWSEMDPDLLWQQVQSVIHEAIRDAFLTASDISCMGITTQRNTFITWDKDTGEPFHPFITWQDLRCSSMVKSWNESLFMSVFNKSCRVLYWITRIKRFLAASVLRYKSNQIMHDEKVGIRVVEIKKKTLVFIYNFQLRKRIADEKVNFGTLDTWLLWKLSGEKAFFTDYSCASSTAFYDPFQMEWSPIISLLLSLPLHILPPIKDTSGHFGKCDERLFGSEIPITAIVADQQAAMFSQCCFKKGDMKLTMGTGTFFDCNTGSKPHASIAGLYPLIGWKIGEELVYLAEGITADTGVCLEWAKDLGLFDDVSQTSDIAVSVPSSDKVYFIPAFSGLQAPINDDSACTTLIGIKPTTTKAHFVRAVLEALAFRGYQVHSTILNETRTKLTTNIRCDGGVTNNDFLMQMLADMTKCHLDRSPHRDMTSLGAAFLAGLAVGTFGVWESKEDFIKLRGSEKIFVPQNDRVEKHLEDFAEWKRAMERSMKWYTNVDV</sequence>
<dbReference type="Pfam" id="PF02782">
    <property type="entry name" value="FGGY_C"/>
    <property type="match status" value="1"/>
</dbReference>
<name>R7TP76_CAPTE</name>
<reference evidence="18" key="1">
    <citation type="submission" date="2012-12" db="EMBL/GenBank/DDBJ databases">
        <authorList>
            <person name="Hellsten U."/>
            <person name="Grimwood J."/>
            <person name="Chapman J.A."/>
            <person name="Shapiro H."/>
            <person name="Aerts A."/>
            <person name="Otillar R.P."/>
            <person name="Terry A.Y."/>
            <person name="Boore J.L."/>
            <person name="Simakov O."/>
            <person name="Marletaz F."/>
            <person name="Cho S.-J."/>
            <person name="Edsinger-Gonzales E."/>
            <person name="Havlak P."/>
            <person name="Kuo D.-H."/>
            <person name="Larsson T."/>
            <person name="Lv J."/>
            <person name="Arendt D."/>
            <person name="Savage R."/>
            <person name="Osoegawa K."/>
            <person name="de Jong P."/>
            <person name="Lindberg D.R."/>
            <person name="Seaver E.C."/>
            <person name="Weisblat D.A."/>
            <person name="Putnam N.H."/>
            <person name="Grigoriev I.V."/>
            <person name="Rokhsar D.S."/>
        </authorList>
    </citation>
    <scope>NUCLEOTIDE SEQUENCE</scope>
    <source>
        <strain evidence="18">I ESC-2004</strain>
    </source>
</reference>
<evidence type="ECO:0000256" key="1">
    <source>
        <dbReference type="ARBA" id="ARBA00004496"/>
    </source>
</evidence>
<dbReference type="GO" id="GO:0046167">
    <property type="term" value="P:glycerol-3-phosphate biosynthetic process"/>
    <property type="evidence" value="ECO:0007669"/>
    <property type="project" value="TreeGrafter"/>
</dbReference>
<comment type="function">
    <text evidence="12">Skin-specific kinase that plays a key role in glycerol metabolism, catalyzing its phosphorylation to produce sn-glycerol 3-phosphate. Involved in skin-specific regulation of sterol regulatory element-binding protein (SREBP) processing and lipid biosynthesis.</text>
</comment>
<evidence type="ECO:0000256" key="11">
    <source>
        <dbReference type="ARBA" id="ARBA00033026"/>
    </source>
</evidence>
<evidence type="ECO:0000256" key="10">
    <source>
        <dbReference type="ARBA" id="ARBA00022840"/>
    </source>
</evidence>
<feature type="domain" description="Carbohydrate kinase FGGY N-terminal" evidence="14">
    <location>
        <begin position="186"/>
        <end position="280"/>
    </location>
</feature>
<feature type="domain" description="Carbohydrate kinase FGGY C-terminal" evidence="15">
    <location>
        <begin position="291"/>
        <end position="479"/>
    </location>
</feature>
<evidence type="ECO:0000256" key="4">
    <source>
        <dbReference type="ARBA" id="ARBA00012099"/>
    </source>
</evidence>
<evidence type="ECO:0000259" key="14">
    <source>
        <dbReference type="Pfam" id="PF00370"/>
    </source>
</evidence>
<comment type="subcellular location">
    <subcellularLocation>
        <location evidence="1">Cytoplasm</location>
    </subcellularLocation>
</comment>
<dbReference type="STRING" id="283909.R7TP76"/>
<keyword evidence="18" id="KW-1185">Reference proteome</keyword>
<accession>R7TP76</accession>
<evidence type="ECO:0000256" key="12">
    <source>
        <dbReference type="ARBA" id="ARBA00045165"/>
    </source>
</evidence>
<evidence type="ECO:0000256" key="3">
    <source>
        <dbReference type="ARBA" id="ARBA00009156"/>
    </source>
</evidence>
<gene>
    <name evidence="16" type="ORF">CAPTEDRAFT_197310</name>
</gene>
<comment type="pathway">
    <text evidence="2">Polyol metabolism; glycerol degradation via glycerol kinase pathway; sn-glycerol 3-phosphate from glycerol: step 1/1.</text>
</comment>
<evidence type="ECO:0000256" key="8">
    <source>
        <dbReference type="ARBA" id="ARBA00022777"/>
    </source>
</evidence>
<evidence type="ECO:0000256" key="2">
    <source>
        <dbReference type="ARBA" id="ARBA00005190"/>
    </source>
</evidence>
<dbReference type="PANTHER" id="PTHR10196:SF68">
    <property type="entry name" value="GLYCEROL KINASE 5-RELATED"/>
    <property type="match status" value="1"/>
</dbReference>
<dbReference type="FunCoup" id="R7TP76">
    <property type="interactions" value="365"/>
</dbReference>
<dbReference type="Pfam" id="PF00370">
    <property type="entry name" value="FGGY_N"/>
    <property type="match status" value="2"/>
</dbReference>
<evidence type="ECO:0000313" key="17">
    <source>
        <dbReference type="EnsemblMetazoa" id="CapteP197310"/>
    </source>
</evidence>
<dbReference type="FunFam" id="3.30.420.40:FF:000104">
    <property type="entry name" value="putative glycerol kinase 5"/>
    <property type="match status" value="1"/>
</dbReference>
<dbReference type="OrthoDB" id="6278781at2759"/>
<dbReference type="InterPro" id="IPR000577">
    <property type="entry name" value="Carb_kinase_FGGY"/>
</dbReference>
<evidence type="ECO:0000256" key="5">
    <source>
        <dbReference type="ARBA" id="ARBA00022490"/>
    </source>
</evidence>
<dbReference type="HOGENOM" id="CLU_009281_2_3_1"/>
<dbReference type="PIRSF" id="PIRSF000538">
    <property type="entry name" value="GlpK"/>
    <property type="match status" value="1"/>
</dbReference>
<organism evidence="16">
    <name type="scientific">Capitella teleta</name>
    <name type="common">Polychaete worm</name>
    <dbReference type="NCBI Taxonomy" id="283909"/>
    <lineage>
        <taxon>Eukaryota</taxon>
        <taxon>Metazoa</taxon>
        <taxon>Spiralia</taxon>
        <taxon>Lophotrochozoa</taxon>
        <taxon>Annelida</taxon>
        <taxon>Polychaeta</taxon>
        <taxon>Sedentaria</taxon>
        <taxon>Scolecida</taxon>
        <taxon>Capitellidae</taxon>
        <taxon>Capitella</taxon>
    </lineage>
</organism>
<dbReference type="GO" id="GO:0004370">
    <property type="term" value="F:glycerol kinase activity"/>
    <property type="evidence" value="ECO:0007669"/>
    <property type="project" value="UniProtKB-EC"/>
</dbReference>
<keyword evidence="7" id="KW-0547">Nucleotide-binding</keyword>
<dbReference type="EnsemblMetazoa" id="CapteT197310">
    <property type="protein sequence ID" value="CapteP197310"/>
    <property type="gene ID" value="CapteG197310"/>
</dbReference>
<evidence type="ECO:0000256" key="9">
    <source>
        <dbReference type="ARBA" id="ARBA00022798"/>
    </source>
</evidence>
<protein>
    <recommendedName>
        <fullName evidence="13">Glycerol kinase 5</fullName>
        <ecNumber evidence="4">2.7.1.30</ecNumber>
    </recommendedName>
    <alternativeName>
        <fullName evidence="11">ATP:glycerol 3-phosphotransferase 5</fullName>
    </alternativeName>
</protein>
<dbReference type="AlphaFoldDB" id="R7TP76"/>
<dbReference type="EMBL" id="AMQN01011863">
    <property type="status" value="NOT_ANNOTATED_CDS"/>
    <property type="molecule type" value="Genomic_DNA"/>
</dbReference>
<dbReference type="GO" id="GO:0005739">
    <property type="term" value="C:mitochondrion"/>
    <property type="evidence" value="ECO:0007669"/>
    <property type="project" value="TreeGrafter"/>
</dbReference>
<dbReference type="OMA" id="TFLTWNH"/>
<feature type="domain" description="Carbohydrate kinase FGGY N-terminal" evidence="14">
    <location>
        <begin position="8"/>
        <end position="132"/>
    </location>
</feature>
<reference evidence="16 18" key="2">
    <citation type="journal article" date="2013" name="Nature">
        <title>Insights into bilaterian evolution from three spiralian genomes.</title>
        <authorList>
            <person name="Simakov O."/>
            <person name="Marletaz F."/>
            <person name="Cho S.J."/>
            <person name="Edsinger-Gonzales E."/>
            <person name="Havlak P."/>
            <person name="Hellsten U."/>
            <person name="Kuo D.H."/>
            <person name="Larsson T."/>
            <person name="Lv J."/>
            <person name="Arendt D."/>
            <person name="Savage R."/>
            <person name="Osoegawa K."/>
            <person name="de Jong P."/>
            <person name="Grimwood J."/>
            <person name="Chapman J.A."/>
            <person name="Shapiro H."/>
            <person name="Aerts A."/>
            <person name="Otillar R.P."/>
            <person name="Terry A.Y."/>
            <person name="Boore J.L."/>
            <person name="Grigoriev I.V."/>
            <person name="Lindberg D.R."/>
            <person name="Seaver E.C."/>
            <person name="Weisblat D.A."/>
            <person name="Putnam N.H."/>
            <person name="Rokhsar D.S."/>
        </authorList>
    </citation>
    <scope>NUCLEOTIDE SEQUENCE</scope>
    <source>
        <strain evidence="16 18">I ESC-2004</strain>
    </source>
</reference>
<evidence type="ECO:0000313" key="16">
    <source>
        <dbReference type="EMBL" id="ELT95362.1"/>
    </source>
</evidence>
<dbReference type="FunFam" id="3.30.420.40:FF:000102">
    <property type="entry name" value="Putative glycerol kinase 5"/>
    <property type="match status" value="1"/>
</dbReference>
<dbReference type="InterPro" id="IPR037444">
    <property type="entry name" value="GK5"/>
</dbReference>
<dbReference type="SUPFAM" id="SSF53067">
    <property type="entry name" value="Actin-like ATPase domain"/>
    <property type="match status" value="3"/>
</dbReference>
<dbReference type="InterPro" id="IPR018484">
    <property type="entry name" value="FGGY_N"/>
</dbReference>
<reference evidence="17" key="3">
    <citation type="submission" date="2015-06" db="UniProtKB">
        <authorList>
            <consortium name="EnsemblMetazoa"/>
        </authorList>
    </citation>
    <scope>IDENTIFICATION</scope>
</reference>
<dbReference type="Proteomes" id="UP000014760">
    <property type="component" value="Unassembled WGS sequence"/>
</dbReference>
<evidence type="ECO:0000313" key="18">
    <source>
        <dbReference type="Proteomes" id="UP000014760"/>
    </source>
</evidence>
<dbReference type="GO" id="GO:0005524">
    <property type="term" value="F:ATP binding"/>
    <property type="evidence" value="ECO:0007669"/>
    <property type="project" value="UniProtKB-KW"/>
</dbReference>
<keyword evidence="10" id="KW-0067">ATP-binding</keyword>
<evidence type="ECO:0000256" key="13">
    <source>
        <dbReference type="ARBA" id="ARBA00047192"/>
    </source>
</evidence>
<keyword evidence="8" id="KW-0418">Kinase</keyword>
<evidence type="ECO:0000256" key="7">
    <source>
        <dbReference type="ARBA" id="ARBA00022741"/>
    </source>
</evidence>
<keyword evidence="5" id="KW-0963">Cytoplasm</keyword>
<evidence type="ECO:0000259" key="15">
    <source>
        <dbReference type="Pfam" id="PF02782"/>
    </source>
</evidence>
<dbReference type="CDD" id="cd07793">
    <property type="entry name" value="ASKHA_NBD_FGGY_GK5-like"/>
    <property type="match status" value="1"/>
</dbReference>
<dbReference type="EC" id="2.7.1.30" evidence="4"/>
<dbReference type="InterPro" id="IPR018485">
    <property type="entry name" value="FGGY_C"/>
</dbReference>
<evidence type="ECO:0000256" key="6">
    <source>
        <dbReference type="ARBA" id="ARBA00022679"/>
    </source>
</evidence>
<dbReference type="EMBL" id="KB309148">
    <property type="protein sequence ID" value="ELT95362.1"/>
    <property type="molecule type" value="Genomic_DNA"/>
</dbReference>
<dbReference type="InterPro" id="IPR043129">
    <property type="entry name" value="ATPase_NBD"/>
</dbReference>
<proteinExistence type="inferred from homology"/>
<dbReference type="GO" id="GO:0006641">
    <property type="term" value="P:triglyceride metabolic process"/>
    <property type="evidence" value="ECO:0007669"/>
    <property type="project" value="TreeGrafter"/>
</dbReference>
<keyword evidence="6" id="KW-0808">Transferase</keyword>